<evidence type="ECO:0000256" key="2">
    <source>
        <dbReference type="SAM" id="SignalP"/>
    </source>
</evidence>
<evidence type="ECO:0000256" key="1">
    <source>
        <dbReference type="SAM" id="MobiDB-lite"/>
    </source>
</evidence>
<dbReference type="STRING" id="48709.A0A1D2N0D8"/>
<dbReference type="Pfam" id="PF01607">
    <property type="entry name" value="CBM_14"/>
    <property type="match status" value="1"/>
</dbReference>
<evidence type="ECO:0000259" key="3">
    <source>
        <dbReference type="PROSITE" id="PS50940"/>
    </source>
</evidence>
<dbReference type="InterPro" id="IPR036508">
    <property type="entry name" value="Chitin-bd_dom_sf"/>
</dbReference>
<dbReference type="SMART" id="SM00494">
    <property type="entry name" value="ChtBD2"/>
    <property type="match status" value="1"/>
</dbReference>
<reference evidence="4 5" key="1">
    <citation type="journal article" date="2016" name="Genome Biol. Evol.">
        <title>Gene Family Evolution Reflects Adaptation to Soil Environmental Stressors in the Genome of the Collembolan Orchesella cincta.</title>
        <authorList>
            <person name="Faddeeva-Vakhrusheva A."/>
            <person name="Derks M.F."/>
            <person name="Anvar S.Y."/>
            <person name="Agamennone V."/>
            <person name="Suring W."/>
            <person name="Smit S."/>
            <person name="van Straalen N.M."/>
            <person name="Roelofs D."/>
        </authorList>
    </citation>
    <scope>NUCLEOTIDE SEQUENCE [LARGE SCALE GENOMIC DNA]</scope>
    <source>
        <tissue evidence="4">Mixed pool</tissue>
    </source>
</reference>
<dbReference type="GO" id="GO:0005975">
    <property type="term" value="P:carbohydrate metabolic process"/>
    <property type="evidence" value="ECO:0007669"/>
    <property type="project" value="InterPro"/>
</dbReference>
<dbReference type="SUPFAM" id="SSF57625">
    <property type="entry name" value="Invertebrate chitin-binding proteins"/>
    <property type="match status" value="1"/>
</dbReference>
<evidence type="ECO:0000313" key="5">
    <source>
        <dbReference type="Proteomes" id="UP000094527"/>
    </source>
</evidence>
<feature type="signal peptide" evidence="2">
    <location>
        <begin position="1"/>
        <end position="19"/>
    </location>
</feature>
<dbReference type="InterPro" id="IPR011330">
    <property type="entry name" value="Glyco_hydro/deAcase_b/a-brl"/>
</dbReference>
<protein>
    <submittedName>
        <fullName evidence="4">Endochitinase</fullName>
    </submittedName>
</protein>
<dbReference type="PANTHER" id="PTHR45985:SF3">
    <property type="entry name" value="CHITIN DEACETYLASE-LIKE 4"/>
    <property type="match status" value="1"/>
</dbReference>
<dbReference type="InterPro" id="IPR002557">
    <property type="entry name" value="Chitin-bd_dom"/>
</dbReference>
<evidence type="ECO:0000313" key="4">
    <source>
        <dbReference type="EMBL" id="ODM98739.1"/>
    </source>
</evidence>
<dbReference type="PROSITE" id="PS50940">
    <property type="entry name" value="CHIT_BIND_II"/>
    <property type="match status" value="1"/>
</dbReference>
<proteinExistence type="predicted"/>
<dbReference type="GO" id="GO:0008061">
    <property type="term" value="F:chitin binding"/>
    <property type="evidence" value="ECO:0007669"/>
    <property type="project" value="InterPro"/>
</dbReference>
<feature type="compositionally biased region" description="Polar residues" evidence="1">
    <location>
        <begin position="469"/>
        <end position="480"/>
    </location>
</feature>
<keyword evidence="5" id="KW-1185">Reference proteome</keyword>
<dbReference type="GO" id="GO:0016787">
    <property type="term" value="F:hydrolase activity"/>
    <property type="evidence" value="ECO:0007669"/>
    <property type="project" value="UniProtKB-ARBA"/>
</dbReference>
<dbReference type="AlphaFoldDB" id="A0A1D2N0D8"/>
<accession>A0A1D2N0D8</accession>
<organism evidence="4 5">
    <name type="scientific">Orchesella cincta</name>
    <name type="common">Springtail</name>
    <name type="synonym">Podura cincta</name>
    <dbReference type="NCBI Taxonomy" id="48709"/>
    <lineage>
        <taxon>Eukaryota</taxon>
        <taxon>Metazoa</taxon>
        <taxon>Ecdysozoa</taxon>
        <taxon>Arthropoda</taxon>
        <taxon>Hexapoda</taxon>
        <taxon>Collembola</taxon>
        <taxon>Entomobryomorpha</taxon>
        <taxon>Entomobryoidea</taxon>
        <taxon>Orchesellidae</taxon>
        <taxon>Orchesellinae</taxon>
        <taxon>Orchesella</taxon>
    </lineage>
</organism>
<sequence length="480" mass="54694">MGLLRLGCLLLLGVVATSAFGEKKDEEDKEPFECPEPSGNFADPATCRKFYQCVDGHPYESRCPAGLYFDDINKLCTFKTDARCGPIATTPGPVTDPPIDLAVKCESNNCGLPHCYCSKDGTLIPGRLDPQKTPQMIIMTFDGAVNINNIDNYDRLFLANRTNPNGCPIRGTFFISHEYADYQMIQRLHHEGHEIAVDTISTAKGLELESYEKWAQEMIGMKEILGKFSNITGEDIIGMRAPYLKPGRNAQYEVLQDFGFVWDSSVGVPPIKIPVWPYTLDYSIPHDCKAGTCPTRSFPGVWELPLNAHFVESFEGGHCPYMDQCVLFNHDPDQVLEWLMEDFKRHYDQNRAPYMMPFHTTWFQQSELEKGLLKFVDWARQQKDVYFVTATQALLWITEPKSVDTLSTFEGWDCKKRTVPPQPCNLPNKCPLVFKQPNAPSQTRYMTTCFDCPRQYPWTGDFDGDSQPENEIYTKQNRKK</sequence>
<dbReference type="SUPFAM" id="SSF88713">
    <property type="entry name" value="Glycoside hydrolase/deacetylase"/>
    <property type="match status" value="1"/>
</dbReference>
<gene>
    <name evidence="4" type="ORF">Ocin01_07938</name>
</gene>
<dbReference type="Proteomes" id="UP000094527">
    <property type="component" value="Unassembled WGS sequence"/>
</dbReference>
<name>A0A1D2N0D8_ORCCI</name>
<comment type="caution">
    <text evidence="4">The sequence shown here is derived from an EMBL/GenBank/DDBJ whole genome shotgun (WGS) entry which is preliminary data.</text>
</comment>
<feature type="region of interest" description="Disordered" evidence="1">
    <location>
        <begin position="461"/>
        <end position="480"/>
    </location>
</feature>
<feature type="chain" id="PRO_5008904816" evidence="2">
    <location>
        <begin position="20"/>
        <end position="480"/>
    </location>
</feature>
<feature type="domain" description="Chitin-binding type-2" evidence="3">
    <location>
        <begin position="31"/>
        <end position="86"/>
    </location>
</feature>
<dbReference type="Gene3D" id="2.170.140.10">
    <property type="entry name" value="Chitin binding domain"/>
    <property type="match status" value="1"/>
</dbReference>
<keyword evidence="2" id="KW-0732">Signal</keyword>
<dbReference type="OrthoDB" id="504708at2759"/>
<dbReference type="EMBL" id="LJIJ01000328">
    <property type="protein sequence ID" value="ODM98739.1"/>
    <property type="molecule type" value="Genomic_DNA"/>
</dbReference>
<dbReference type="GO" id="GO:0005576">
    <property type="term" value="C:extracellular region"/>
    <property type="evidence" value="ECO:0007669"/>
    <property type="project" value="InterPro"/>
</dbReference>
<dbReference type="OMA" id="EQNRAPY"/>
<dbReference type="InterPro" id="IPR052740">
    <property type="entry name" value="CE4"/>
</dbReference>
<dbReference type="Gene3D" id="3.20.20.370">
    <property type="entry name" value="Glycoside hydrolase/deacetylase"/>
    <property type="match status" value="1"/>
</dbReference>
<dbReference type="PANTHER" id="PTHR45985">
    <property type="match status" value="1"/>
</dbReference>
<dbReference type="CDD" id="cd10974">
    <property type="entry name" value="CE4_CDA_like_1"/>
    <property type="match status" value="1"/>
</dbReference>